<dbReference type="InterPro" id="IPR015943">
    <property type="entry name" value="WD40/YVTN_repeat-like_dom_sf"/>
</dbReference>
<feature type="repeat" description="WD" evidence="3">
    <location>
        <begin position="92"/>
        <end position="133"/>
    </location>
</feature>
<feature type="repeat" description="WD" evidence="3">
    <location>
        <begin position="49"/>
        <end position="90"/>
    </location>
</feature>
<dbReference type="PANTHER" id="PTHR19848:SF8">
    <property type="entry name" value="F-BOX AND WD REPEAT DOMAIN CONTAINING 7"/>
    <property type="match status" value="1"/>
</dbReference>
<dbReference type="Pfam" id="PF00400">
    <property type="entry name" value="WD40"/>
    <property type="match status" value="3"/>
</dbReference>
<keyword evidence="2" id="KW-0677">Repeat</keyword>
<feature type="region of interest" description="Disordered" evidence="4">
    <location>
        <begin position="287"/>
        <end position="391"/>
    </location>
</feature>
<dbReference type="PROSITE" id="PS00678">
    <property type="entry name" value="WD_REPEATS_1"/>
    <property type="match status" value="2"/>
</dbReference>
<dbReference type="CDD" id="cd00200">
    <property type="entry name" value="WD40"/>
    <property type="match status" value="1"/>
</dbReference>
<protein>
    <submittedName>
        <fullName evidence="5">Uncharacterized protein</fullName>
    </submittedName>
</protein>
<evidence type="ECO:0000256" key="2">
    <source>
        <dbReference type="ARBA" id="ARBA00022737"/>
    </source>
</evidence>
<dbReference type="EMBL" id="KN833087">
    <property type="protein sequence ID" value="KIM73277.1"/>
    <property type="molecule type" value="Genomic_DNA"/>
</dbReference>
<evidence type="ECO:0000313" key="6">
    <source>
        <dbReference type="Proteomes" id="UP000054166"/>
    </source>
</evidence>
<dbReference type="InterPro" id="IPR036322">
    <property type="entry name" value="WD40_repeat_dom_sf"/>
</dbReference>
<feature type="compositionally biased region" description="Polar residues" evidence="4">
    <location>
        <begin position="296"/>
        <end position="314"/>
    </location>
</feature>
<dbReference type="Proteomes" id="UP000054166">
    <property type="component" value="Unassembled WGS sequence"/>
</dbReference>
<evidence type="ECO:0000256" key="1">
    <source>
        <dbReference type="ARBA" id="ARBA00022574"/>
    </source>
</evidence>
<evidence type="ECO:0000256" key="4">
    <source>
        <dbReference type="SAM" id="MobiDB-lite"/>
    </source>
</evidence>
<dbReference type="AlphaFoldDB" id="A0A0C3B7I4"/>
<organism evidence="5 6">
    <name type="scientific">Piloderma croceum (strain F 1598)</name>
    <dbReference type="NCBI Taxonomy" id="765440"/>
    <lineage>
        <taxon>Eukaryota</taxon>
        <taxon>Fungi</taxon>
        <taxon>Dikarya</taxon>
        <taxon>Basidiomycota</taxon>
        <taxon>Agaricomycotina</taxon>
        <taxon>Agaricomycetes</taxon>
        <taxon>Agaricomycetidae</taxon>
        <taxon>Atheliales</taxon>
        <taxon>Atheliaceae</taxon>
        <taxon>Piloderma</taxon>
    </lineage>
</organism>
<reference evidence="5 6" key="1">
    <citation type="submission" date="2014-04" db="EMBL/GenBank/DDBJ databases">
        <authorList>
            <consortium name="DOE Joint Genome Institute"/>
            <person name="Kuo A."/>
            <person name="Tarkka M."/>
            <person name="Buscot F."/>
            <person name="Kohler A."/>
            <person name="Nagy L.G."/>
            <person name="Floudas D."/>
            <person name="Copeland A."/>
            <person name="Barry K.W."/>
            <person name="Cichocki N."/>
            <person name="Veneault-Fourrey C."/>
            <person name="LaButti K."/>
            <person name="Lindquist E.A."/>
            <person name="Lipzen A."/>
            <person name="Lundell T."/>
            <person name="Morin E."/>
            <person name="Murat C."/>
            <person name="Sun H."/>
            <person name="Tunlid A."/>
            <person name="Henrissat B."/>
            <person name="Grigoriev I.V."/>
            <person name="Hibbett D.S."/>
            <person name="Martin F."/>
            <person name="Nordberg H.P."/>
            <person name="Cantor M.N."/>
            <person name="Hua S.X."/>
        </authorList>
    </citation>
    <scope>NUCLEOTIDE SEQUENCE [LARGE SCALE GENOMIC DNA]</scope>
    <source>
        <strain evidence="5 6">F 1598</strain>
    </source>
</reference>
<feature type="compositionally biased region" description="Polar residues" evidence="4">
    <location>
        <begin position="355"/>
        <end position="364"/>
    </location>
</feature>
<evidence type="ECO:0000313" key="5">
    <source>
        <dbReference type="EMBL" id="KIM73277.1"/>
    </source>
</evidence>
<dbReference type="InterPro" id="IPR001680">
    <property type="entry name" value="WD40_rpt"/>
</dbReference>
<gene>
    <name evidence="5" type="ORF">PILCRDRAFT_731139</name>
</gene>
<dbReference type="PANTHER" id="PTHR19848">
    <property type="entry name" value="WD40 REPEAT PROTEIN"/>
    <property type="match status" value="1"/>
</dbReference>
<keyword evidence="1 3" id="KW-0853">WD repeat</keyword>
<keyword evidence="6" id="KW-1185">Reference proteome</keyword>
<dbReference type="HOGENOM" id="CLU_566335_0_0_1"/>
<feature type="repeat" description="WD" evidence="3">
    <location>
        <begin position="6"/>
        <end position="47"/>
    </location>
</feature>
<proteinExistence type="predicted"/>
<dbReference type="SMART" id="SM00320">
    <property type="entry name" value="WD40"/>
    <property type="match status" value="3"/>
</dbReference>
<dbReference type="InParanoid" id="A0A0C3B7I4"/>
<dbReference type="PROSITE" id="PS50082">
    <property type="entry name" value="WD_REPEATS_2"/>
    <property type="match status" value="3"/>
</dbReference>
<feature type="compositionally biased region" description="Acidic residues" evidence="4">
    <location>
        <begin position="335"/>
        <end position="345"/>
    </location>
</feature>
<dbReference type="SUPFAM" id="SSF50978">
    <property type="entry name" value="WD40 repeat-like"/>
    <property type="match status" value="1"/>
</dbReference>
<dbReference type="InterPro" id="IPR019775">
    <property type="entry name" value="WD40_repeat_CS"/>
</dbReference>
<feature type="compositionally biased region" description="Low complexity" evidence="4">
    <location>
        <begin position="373"/>
        <end position="389"/>
    </location>
</feature>
<dbReference type="InterPro" id="IPR020472">
    <property type="entry name" value="WD40_PAC1"/>
</dbReference>
<name>A0A0C3B7I4_PILCF</name>
<sequence length="482" mass="52892">MVSGPFEGHTNLVTSVSFSLDGKHIVSGSYDKTIRVWDVQTGHMVSGPFKGHTDSVSSVSFSLDGKRIVSGSRDMTIRVWDAQTGDMVSGPFKGHTNLVTSVSFSPDGKCIVSGLYDQTIRVWDAEASGVVSVPFKGPFQGAVHFMGRHHMYIPNFDVPATSEIFIEDEAFEAQSVTVWPKSGNTPRVPPLALDDSVQLQSQWHGGCILSVHDSGLADDWLYNHYKHEFLVQIRTNNIGGPVASMLSVDVPALTIFAPMSSQIIEMANGLSQLSSFPVIIRPTTEDPSAYFKRHGTSNVDGESSTSQMDGNTNARDTREQETIPQRSQGRPDYDDHLDEQSEDDDDSRRLPYLPSSVSSCTADQLSAPDPSFASDAPNDPDTSPPSAADPSHKIITHDMDVSLGILVNGEDKDDFLRLRTSIMFYPIPNERKELDSRTNKPQIEAHIIQLDVYRSPSIVVDNTIGSLGFVANQKSFLCFEHL</sequence>
<dbReference type="PRINTS" id="PR00320">
    <property type="entry name" value="GPROTEINBRPT"/>
</dbReference>
<evidence type="ECO:0000256" key="3">
    <source>
        <dbReference type="PROSITE-ProRule" id="PRU00221"/>
    </source>
</evidence>
<dbReference type="OrthoDB" id="674604at2759"/>
<dbReference type="Gene3D" id="2.130.10.10">
    <property type="entry name" value="YVTN repeat-like/Quinoprotein amine dehydrogenase"/>
    <property type="match status" value="2"/>
</dbReference>
<reference evidence="6" key="2">
    <citation type="submission" date="2015-01" db="EMBL/GenBank/DDBJ databases">
        <title>Evolutionary Origins and Diversification of the Mycorrhizal Mutualists.</title>
        <authorList>
            <consortium name="DOE Joint Genome Institute"/>
            <consortium name="Mycorrhizal Genomics Consortium"/>
            <person name="Kohler A."/>
            <person name="Kuo A."/>
            <person name="Nagy L.G."/>
            <person name="Floudas D."/>
            <person name="Copeland A."/>
            <person name="Barry K.W."/>
            <person name="Cichocki N."/>
            <person name="Veneault-Fourrey C."/>
            <person name="LaButti K."/>
            <person name="Lindquist E.A."/>
            <person name="Lipzen A."/>
            <person name="Lundell T."/>
            <person name="Morin E."/>
            <person name="Murat C."/>
            <person name="Riley R."/>
            <person name="Ohm R."/>
            <person name="Sun H."/>
            <person name="Tunlid A."/>
            <person name="Henrissat B."/>
            <person name="Grigoriev I.V."/>
            <person name="Hibbett D.S."/>
            <person name="Martin F."/>
        </authorList>
    </citation>
    <scope>NUCLEOTIDE SEQUENCE [LARGE SCALE GENOMIC DNA]</scope>
    <source>
        <strain evidence="6">F 1598</strain>
    </source>
</reference>
<dbReference type="STRING" id="765440.A0A0C3B7I4"/>
<accession>A0A0C3B7I4</accession>
<dbReference type="PROSITE" id="PS50294">
    <property type="entry name" value="WD_REPEATS_REGION"/>
    <property type="match status" value="3"/>
</dbReference>